<reference evidence="2 3" key="1">
    <citation type="journal article" date="2015" name="Genome Announc.">
        <title>Complete Genome Sequence of Cupriavidus basilensis 4G11, Isolated from the Oak Ridge Field Research Center Site.</title>
        <authorList>
            <person name="Ray J."/>
            <person name="Waters R.J."/>
            <person name="Skerker J.M."/>
            <person name="Kuehl J.V."/>
            <person name="Price M.N."/>
            <person name="Huang J."/>
            <person name="Chakraborty R."/>
            <person name="Arkin A.P."/>
            <person name="Deutschbauer A."/>
        </authorList>
    </citation>
    <scope>NUCLEOTIDE SEQUENCE [LARGE SCALE GENOMIC DNA]</scope>
    <source>
        <strain evidence="2">4G11</strain>
    </source>
</reference>
<dbReference type="EMBL" id="CP010537">
    <property type="protein sequence ID" value="AJG22869.1"/>
    <property type="molecule type" value="Genomic_DNA"/>
</dbReference>
<dbReference type="Proteomes" id="UP000031843">
    <property type="component" value="Chromosome secondary"/>
</dbReference>
<name>A0A0C4YLH3_9BURK</name>
<evidence type="ECO:0000313" key="2">
    <source>
        <dbReference type="EMBL" id="AJG22869.1"/>
    </source>
</evidence>
<feature type="transmembrane region" description="Helical" evidence="1">
    <location>
        <begin position="75"/>
        <end position="94"/>
    </location>
</feature>
<keyword evidence="1" id="KW-0812">Transmembrane</keyword>
<dbReference type="KEGG" id="cbw:RR42_s1281"/>
<keyword evidence="3" id="KW-1185">Reference proteome</keyword>
<evidence type="ECO:0000256" key="1">
    <source>
        <dbReference type="SAM" id="Phobius"/>
    </source>
</evidence>
<protein>
    <submittedName>
        <fullName evidence="2">Iron uptake protein</fullName>
    </submittedName>
</protein>
<dbReference type="RefSeq" id="WP_043354510.1">
    <property type="nucleotide sequence ID" value="NZ_CP010537.1"/>
</dbReference>
<dbReference type="AlphaFoldDB" id="A0A0C4YLH3"/>
<sequence length="120" mass="12397">MSASLGFFTALAFAYSGFTALSQTLDRHYADRHGRGAAASPAERLRLQGLGWAALALALAACVQQQGWPMGSVSWVGTLTLGALVLVLLLGYAPAIAVRAARWAGMLGGCGLLMMSAMPA</sequence>
<proteinExistence type="predicted"/>
<gene>
    <name evidence="2" type="ORF">RR42_s1281</name>
</gene>
<organism evidence="2 3">
    <name type="scientific">Cupriavidus basilensis</name>
    <dbReference type="NCBI Taxonomy" id="68895"/>
    <lineage>
        <taxon>Bacteria</taxon>
        <taxon>Pseudomonadati</taxon>
        <taxon>Pseudomonadota</taxon>
        <taxon>Betaproteobacteria</taxon>
        <taxon>Burkholderiales</taxon>
        <taxon>Burkholderiaceae</taxon>
        <taxon>Cupriavidus</taxon>
    </lineage>
</organism>
<dbReference type="STRING" id="68895.RR42_s1281"/>
<dbReference type="OrthoDB" id="8858882at2"/>
<keyword evidence="1" id="KW-0472">Membrane</keyword>
<dbReference type="InterPro" id="IPR021762">
    <property type="entry name" value="DUF3325"/>
</dbReference>
<accession>A0A0C4YLH3</accession>
<dbReference type="Pfam" id="PF11804">
    <property type="entry name" value="DUF3325"/>
    <property type="match status" value="1"/>
</dbReference>
<keyword evidence="1" id="KW-1133">Transmembrane helix</keyword>
<evidence type="ECO:0000313" key="3">
    <source>
        <dbReference type="Proteomes" id="UP000031843"/>
    </source>
</evidence>